<name>A0A075FZ57_9ARCH</name>
<dbReference type="SUPFAM" id="SSF52266">
    <property type="entry name" value="SGNH hydrolase"/>
    <property type="match status" value="1"/>
</dbReference>
<reference evidence="1" key="1">
    <citation type="journal article" date="2014" name="Genome Biol. Evol.">
        <title>Pangenome evidence for extensive interdomain horizontal transfer affecting lineage core and shell genes in uncultured planktonic thaumarchaeota and euryarchaeota.</title>
        <authorList>
            <person name="Deschamps P."/>
            <person name="Zivanovic Y."/>
            <person name="Moreira D."/>
            <person name="Rodriguez-Valera F."/>
            <person name="Lopez-Garcia P."/>
        </authorList>
    </citation>
    <scope>NUCLEOTIDE SEQUENCE</scope>
</reference>
<evidence type="ECO:0000313" key="1">
    <source>
        <dbReference type="EMBL" id="AIE96613.1"/>
    </source>
</evidence>
<proteinExistence type="predicted"/>
<protein>
    <recommendedName>
        <fullName evidence="2">SGNH/GDSL hydrolase family protein</fullName>
    </recommendedName>
</protein>
<evidence type="ECO:0008006" key="2">
    <source>
        <dbReference type="Google" id="ProtNLM"/>
    </source>
</evidence>
<dbReference type="EMBL" id="KF900484">
    <property type="protein sequence ID" value="AIE96613.1"/>
    <property type="molecule type" value="Genomic_DNA"/>
</dbReference>
<dbReference type="AlphaFoldDB" id="A0A075FZ57"/>
<sequence length="330" mass="38147">MNGRIAGSLLVVFAIVFSFYFTLNAFSPVDNSGMLNDPFFSMEEDPENEFAFLVGNSAVAQLNVTRIDQNISRNFEEYTVYNVAYNGDTPNIRILNVDKLSALKPKIVFYGLSYDTFILSGMEMNAIDKKNQSLLPDPEYAFGQLIDTNNQKFGPFNPKITTLKTIRSTFESTGFFPDSSENKIYLPNAPFSYFAEYQRKIHTDSDNLYRYTGIEEIKEMQVTIENNDKIENFRKIIEKLQESNIKVVLFITPLHENFISSIQESEKRKLYDIVNKNAKDFNLDVYDFHDKYAELPIWLDVNHVAYHKDSMIYSDDVAKMIILELNKIKT</sequence>
<accession>A0A075FZ57</accession>
<organism evidence="1">
    <name type="scientific">uncultured marine thaumarchaeote AD1000_82_B05</name>
    <dbReference type="NCBI Taxonomy" id="1455944"/>
    <lineage>
        <taxon>Archaea</taxon>
        <taxon>Nitrososphaerota</taxon>
        <taxon>environmental samples</taxon>
    </lineage>
</organism>